<dbReference type="AlphaFoldDB" id="A0A0F7BZN7"/>
<proteinExistence type="predicted"/>
<sequence length="136" mass="14754">MGFFLRLQAETGLHKKNQVAHAIEEVINVSKRKAITVLLIGTLGLLSIAGCNRSHSSQIQGVPASIKSNPHVYFLQSHPQTATNQNNFTPYGMPVNSGSGTDYDLVVRPESVSDYGGLFGPKQIIVTNNSNSPYQK</sequence>
<reference evidence="1" key="1">
    <citation type="submission" date="2015-03" db="EMBL/GenBank/DDBJ databases">
        <title>MIGS Cultured Bacterial/Archaeal sample from Brevibacillus laterosporus.</title>
        <authorList>
            <person name="Zeng D."/>
            <person name="Zhu L."/>
            <person name="Dong G."/>
            <person name="Ye W."/>
            <person name="Ren D."/>
            <person name="Wu L."/>
            <person name="Xu J."/>
            <person name="Li G."/>
            <person name="Guo L."/>
        </authorList>
    </citation>
    <scope>NUCLEOTIDE SEQUENCE</scope>
    <source>
        <strain evidence="1">B9</strain>
    </source>
</reference>
<gene>
    <name evidence="1" type="ORF">EX87_07810</name>
</gene>
<accession>A0A0F7BZN7</accession>
<dbReference type="EMBL" id="CP011074">
    <property type="protein sequence ID" value="AKF93550.1"/>
    <property type="molecule type" value="Genomic_DNA"/>
</dbReference>
<name>A0A0F7BZN7_BRELA</name>
<protein>
    <submittedName>
        <fullName evidence="1">Uncharacterized protein</fullName>
    </submittedName>
</protein>
<organism evidence="1">
    <name type="scientific">Brevibacillus laterosporus</name>
    <name type="common">Bacillus laterosporus</name>
    <dbReference type="NCBI Taxonomy" id="1465"/>
    <lineage>
        <taxon>Bacteria</taxon>
        <taxon>Bacillati</taxon>
        <taxon>Bacillota</taxon>
        <taxon>Bacilli</taxon>
        <taxon>Bacillales</taxon>
        <taxon>Paenibacillaceae</taxon>
        <taxon>Brevibacillus</taxon>
    </lineage>
</organism>
<evidence type="ECO:0000313" key="1">
    <source>
        <dbReference type="EMBL" id="AKF93550.1"/>
    </source>
</evidence>